<dbReference type="RefSeq" id="XP_067076351.1">
    <property type="nucleotide sequence ID" value="XM_067220250.1"/>
</dbReference>
<comment type="caution">
    <text evidence="10">The sequence shown here is derived from an EMBL/GenBank/DDBJ whole genome shotgun (WGS) entry which is preliminary data.</text>
</comment>
<evidence type="ECO:0000256" key="1">
    <source>
        <dbReference type="ARBA" id="ARBA00002523"/>
    </source>
</evidence>
<evidence type="ECO:0000256" key="6">
    <source>
        <dbReference type="ARBA" id="ARBA00023180"/>
    </source>
</evidence>
<keyword evidence="5" id="KW-0472">Membrane</keyword>
<dbReference type="SUPFAM" id="SSF58087">
    <property type="entry name" value="Variant surface glycoprotein (N-terminal domain)"/>
    <property type="match status" value="1"/>
</dbReference>
<name>A0A1G4HZ61_TRYEQ</name>
<feature type="region of interest" description="Disordered" evidence="8">
    <location>
        <begin position="94"/>
        <end position="126"/>
    </location>
</feature>
<dbReference type="GO" id="GO:0005886">
    <property type="term" value="C:plasma membrane"/>
    <property type="evidence" value="ECO:0007669"/>
    <property type="project" value="UniProtKB-SubCell"/>
</dbReference>
<evidence type="ECO:0000256" key="3">
    <source>
        <dbReference type="ARBA" id="ARBA00022475"/>
    </source>
</evidence>
<dbReference type="GO" id="GO:0098552">
    <property type="term" value="C:side of membrane"/>
    <property type="evidence" value="ECO:0007669"/>
    <property type="project" value="UniProtKB-KW"/>
</dbReference>
<dbReference type="Proteomes" id="UP000195570">
    <property type="component" value="Unassembled WGS sequence"/>
</dbReference>
<evidence type="ECO:0000256" key="2">
    <source>
        <dbReference type="ARBA" id="ARBA00004609"/>
    </source>
</evidence>
<evidence type="ECO:0000256" key="5">
    <source>
        <dbReference type="ARBA" id="ARBA00023136"/>
    </source>
</evidence>
<keyword evidence="6" id="KW-0325">Glycoprotein</keyword>
<dbReference type="EMBL" id="CZPT02000106">
    <property type="protein sequence ID" value="SCU64623.1"/>
    <property type="molecule type" value="Genomic_DNA"/>
</dbReference>
<keyword evidence="4" id="KW-0336">GPI-anchor</keyword>
<evidence type="ECO:0000259" key="9">
    <source>
        <dbReference type="Pfam" id="PF10659"/>
    </source>
</evidence>
<feature type="compositionally biased region" description="Basic and acidic residues" evidence="8">
    <location>
        <begin position="101"/>
        <end position="118"/>
    </location>
</feature>
<proteinExistence type="predicted"/>
<protein>
    <submittedName>
        <fullName evidence="10">Trypanosome variant surface glycoprotein C-terminal domain containing protein, putative</fullName>
    </submittedName>
</protein>
<evidence type="ECO:0000313" key="10">
    <source>
        <dbReference type="EMBL" id="SCU64623.1"/>
    </source>
</evidence>
<dbReference type="GeneID" id="92379972"/>
<dbReference type="InterPro" id="IPR019609">
    <property type="entry name" value="Variant_surf_glycoprt_trypan_C"/>
</dbReference>
<evidence type="ECO:0000313" key="11">
    <source>
        <dbReference type="Proteomes" id="UP000195570"/>
    </source>
</evidence>
<dbReference type="Pfam" id="PF10659">
    <property type="entry name" value="Trypan_glycop_C"/>
    <property type="match status" value="1"/>
</dbReference>
<comment type="function">
    <text evidence="1">VSG forms a coat on the surface of the parasite. The trypanosome evades the immune response of the host by expressing a series of antigenically distinct VSGs from an estimated 1000 VSG genes.</text>
</comment>
<evidence type="ECO:0000256" key="4">
    <source>
        <dbReference type="ARBA" id="ARBA00022622"/>
    </source>
</evidence>
<evidence type="ECO:0000256" key="7">
    <source>
        <dbReference type="ARBA" id="ARBA00023288"/>
    </source>
</evidence>
<feature type="domain" description="Trypanosome variant surface glycoprotein C-terminal" evidence="9">
    <location>
        <begin position="89"/>
        <end position="181"/>
    </location>
</feature>
<keyword evidence="3" id="KW-1003">Cell membrane</keyword>
<reference evidence="10" key="1">
    <citation type="submission" date="2016-09" db="EMBL/GenBank/DDBJ databases">
        <authorList>
            <person name="Hebert L."/>
            <person name="Moumen B."/>
        </authorList>
    </citation>
    <scope>NUCLEOTIDE SEQUENCE [LARGE SCALE GENOMIC DNA]</scope>
    <source>
        <strain evidence="10">OVI</strain>
    </source>
</reference>
<comment type="subcellular location">
    <subcellularLocation>
        <location evidence="2">Cell membrane</location>
        <topology evidence="2">Lipid-anchor</topology>
        <topology evidence="2">GPI-anchor</topology>
    </subcellularLocation>
</comment>
<accession>A0A1G4HZ61</accession>
<sequence length="183" mass="19854">MLKIAAQLLIYPPGILDPEKQEDKKKIQRSVADIFGTDSKPLTENFLKTLTQPNVTYKVAGKAETKNIEQIANSPEAGLAFSFFSSKRYQKPAEAATKTAPESDVKSDAADKTGESKDGGNTAKPVCSSFQNQTDCEAVIGDIPHRRKAVCGWIEGKFQDSSFLVNKNLALSMAAAFISFVGF</sequence>
<dbReference type="VEuPathDB" id="TriTrypDB:TEOVI_000603300"/>
<dbReference type="AlphaFoldDB" id="A0A1G4HZ61"/>
<evidence type="ECO:0000256" key="8">
    <source>
        <dbReference type="SAM" id="MobiDB-lite"/>
    </source>
</evidence>
<keyword evidence="7" id="KW-0449">Lipoprotein</keyword>
<keyword evidence="11" id="KW-1185">Reference proteome</keyword>
<gene>
    <name evidence="10" type="ORF">TEOVI_000603300</name>
</gene>
<organism evidence="10 11">
    <name type="scientific">Trypanosoma equiperdum</name>
    <dbReference type="NCBI Taxonomy" id="5694"/>
    <lineage>
        <taxon>Eukaryota</taxon>
        <taxon>Discoba</taxon>
        <taxon>Euglenozoa</taxon>
        <taxon>Kinetoplastea</taxon>
        <taxon>Metakinetoplastina</taxon>
        <taxon>Trypanosomatida</taxon>
        <taxon>Trypanosomatidae</taxon>
        <taxon>Trypanosoma</taxon>
    </lineage>
</organism>